<evidence type="ECO:0000256" key="3">
    <source>
        <dbReference type="ARBA" id="ARBA00022989"/>
    </source>
</evidence>
<evidence type="ECO:0000313" key="8">
    <source>
        <dbReference type="Proteomes" id="UP001335183"/>
    </source>
</evidence>
<dbReference type="Proteomes" id="UP001335183">
    <property type="component" value="Chromosome"/>
</dbReference>
<comment type="subcellular location">
    <subcellularLocation>
        <location evidence="1">Membrane</location>
        <topology evidence="1">Multi-pass membrane protein</topology>
    </subcellularLocation>
</comment>
<evidence type="ECO:0000259" key="6">
    <source>
        <dbReference type="Pfam" id="PF01957"/>
    </source>
</evidence>
<keyword evidence="4 5" id="KW-0472">Membrane</keyword>
<proteinExistence type="predicted"/>
<feature type="transmembrane region" description="Helical" evidence="5">
    <location>
        <begin position="12"/>
        <end position="34"/>
    </location>
</feature>
<dbReference type="InterPro" id="IPR052165">
    <property type="entry name" value="Membrane_assoc_protease"/>
</dbReference>
<organism evidence="7 8">
    <name type="scientific">Pelagerythrobacter marensis</name>
    <dbReference type="NCBI Taxonomy" id="543877"/>
    <lineage>
        <taxon>Bacteria</taxon>
        <taxon>Pseudomonadati</taxon>
        <taxon>Pseudomonadota</taxon>
        <taxon>Alphaproteobacteria</taxon>
        <taxon>Sphingomonadales</taxon>
        <taxon>Erythrobacteraceae</taxon>
        <taxon>Pelagerythrobacter</taxon>
    </lineage>
</organism>
<dbReference type="PANTHER" id="PTHR33507:SF3">
    <property type="entry name" value="INNER MEMBRANE PROTEIN YBBJ"/>
    <property type="match status" value="1"/>
</dbReference>
<dbReference type="RefSeq" id="WP_338446542.1">
    <property type="nucleotide sequence ID" value="NZ_CP144918.1"/>
</dbReference>
<dbReference type="Gene3D" id="2.40.50.140">
    <property type="entry name" value="Nucleic acid-binding proteins"/>
    <property type="match status" value="1"/>
</dbReference>
<keyword evidence="2 5" id="KW-0812">Transmembrane</keyword>
<evidence type="ECO:0000256" key="5">
    <source>
        <dbReference type="SAM" id="Phobius"/>
    </source>
</evidence>
<sequence>MDGLDSLDPHWIWIAIGLALAALELLVPGVYLIWLAAAALATGILTFVLDLGLAVQVSNFVFLALILAFSARRFLRDKPIVGADPLLNKRGGRLIGETALVTEAFEGGMGRIRYGDSEWLARGADAAAGQRVRIIGHEGSVLLVEPLTLLADEGTTPPAKG</sequence>
<dbReference type="Pfam" id="PF01957">
    <property type="entry name" value="NfeD"/>
    <property type="match status" value="1"/>
</dbReference>
<keyword evidence="3 5" id="KW-1133">Transmembrane helix</keyword>
<dbReference type="EMBL" id="CP144918">
    <property type="protein sequence ID" value="WWA47653.1"/>
    <property type="molecule type" value="Genomic_DNA"/>
</dbReference>
<feature type="transmembrane region" description="Helical" evidence="5">
    <location>
        <begin position="40"/>
        <end position="69"/>
    </location>
</feature>
<gene>
    <name evidence="7" type="ORF">V5F89_01730</name>
</gene>
<feature type="domain" description="NfeD-like C-terminal" evidence="6">
    <location>
        <begin position="93"/>
        <end position="146"/>
    </location>
</feature>
<dbReference type="InterPro" id="IPR012340">
    <property type="entry name" value="NA-bd_OB-fold"/>
</dbReference>
<reference evidence="7 8" key="1">
    <citation type="submission" date="2024-02" db="EMBL/GenBank/DDBJ databases">
        <title>The whole genome sequence of five bacterial samples isolated from Abu Dhabi Sabkha-shore region.</title>
        <authorList>
            <person name="Sudalaimuthuasari N."/>
            <person name="Sarfraz B."/>
            <person name="Tuyisabe J.D."/>
            <person name="Mugisha Ntwali L.D.M."/>
            <person name="Ali A.I.A.A."/>
            <person name="Almansoori S.Z.A."/>
            <person name="Alajami H.S.A."/>
            <person name="Almeqbaali A.A.S."/>
            <person name="Kundu B."/>
            <person name="Saeed E.E."/>
            <person name="Sukumarinath V."/>
            <person name="Mishra A.K."/>
            <person name="Hazzouri K.M."/>
            <person name="Almaskari R."/>
            <person name="Sharma A.K."/>
            <person name="Amiri K.M.A."/>
        </authorList>
    </citation>
    <scope>NUCLEOTIDE SEQUENCE [LARGE SCALE GENOMIC DNA]</scope>
    <source>
        <strain evidence="8">kcgeb_sd</strain>
    </source>
</reference>
<evidence type="ECO:0000256" key="1">
    <source>
        <dbReference type="ARBA" id="ARBA00004141"/>
    </source>
</evidence>
<evidence type="ECO:0000256" key="2">
    <source>
        <dbReference type="ARBA" id="ARBA00022692"/>
    </source>
</evidence>
<dbReference type="InterPro" id="IPR002810">
    <property type="entry name" value="NfeD-like_C"/>
</dbReference>
<evidence type="ECO:0000256" key="4">
    <source>
        <dbReference type="ARBA" id="ARBA00023136"/>
    </source>
</evidence>
<evidence type="ECO:0000313" key="7">
    <source>
        <dbReference type="EMBL" id="WWA47653.1"/>
    </source>
</evidence>
<name>A0ABZ2D3M3_9SPHN</name>
<keyword evidence="8" id="KW-1185">Reference proteome</keyword>
<protein>
    <submittedName>
        <fullName evidence="7">NfeD family protein</fullName>
    </submittedName>
</protein>
<accession>A0ABZ2D3M3</accession>
<dbReference type="PANTHER" id="PTHR33507">
    <property type="entry name" value="INNER MEMBRANE PROTEIN YBBJ"/>
    <property type="match status" value="1"/>
</dbReference>